<evidence type="ECO:0000313" key="3">
    <source>
        <dbReference type="Proteomes" id="UP000075578"/>
    </source>
</evidence>
<organism evidence="2 3">
    <name type="scientific">Candidatus Methanofastidiosum methylothiophilum</name>
    <dbReference type="NCBI Taxonomy" id="1705564"/>
    <lineage>
        <taxon>Archaea</taxon>
        <taxon>Methanobacteriati</taxon>
        <taxon>Methanobacteriota</taxon>
        <taxon>Stenosarchaea group</taxon>
        <taxon>Candidatus Methanofastidiosia</taxon>
        <taxon>Candidatus Methanofastidiosales</taxon>
        <taxon>Candidatus Methanofastidiosaceae</taxon>
        <taxon>Candidatus Methanofastidiosum</taxon>
    </lineage>
</organism>
<reference evidence="2 3" key="1">
    <citation type="journal article" date="2016" name="ISME J.">
        <title>Chasing the elusive Euryarchaeota class WSA2: genomes reveal a uniquely fastidious methyl-reducing methanogen.</title>
        <authorList>
            <person name="Nobu M.K."/>
            <person name="Narihiro T."/>
            <person name="Kuroda K."/>
            <person name="Mei R."/>
            <person name="Liu W.T."/>
        </authorList>
    </citation>
    <scope>NUCLEOTIDE SEQUENCE [LARGE SCALE GENOMIC DNA]</scope>
    <source>
        <strain evidence="2">U1lsi0528_Bin089</strain>
    </source>
</reference>
<accession>A0A150J5R8</accession>
<dbReference type="EMBL" id="LNGD01000028">
    <property type="protein sequence ID" value="KYC52561.1"/>
    <property type="molecule type" value="Genomic_DNA"/>
</dbReference>
<dbReference type="InterPro" id="IPR006640">
    <property type="entry name" value="SprT-like_domain"/>
</dbReference>
<dbReference type="Gene3D" id="3.30.2010.10">
    <property type="entry name" value="Metalloproteases ('zincins'), catalytic domain"/>
    <property type="match status" value="1"/>
</dbReference>
<dbReference type="Pfam" id="PF10263">
    <property type="entry name" value="SprT-like"/>
    <property type="match status" value="1"/>
</dbReference>
<dbReference type="AlphaFoldDB" id="A0A150J5R8"/>
<comment type="caution">
    <text evidence="2">The sequence shown here is derived from an EMBL/GenBank/DDBJ whole genome shotgun (WGS) entry which is preliminary data.</text>
</comment>
<evidence type="ECO:0000313" key="2">
    <source>
        <dbReference type="EMBL" id="KYC52561.1"/>
    </source>
</evidence>
<name>A0A150J5R8_9EURY</name>
<proteinExistence type="predicted"/>
<dbReference type="Proteomes" id="UP000075578">
    <property type="component" value="Unassembled WGS sequence"/>
</dbReference>
<sequence length="243" mass="29046">MFCQKSLKPILEFCPMDVKLNQLISTVSANLGLRYRTVSDYYSYKSIKNTARVKNGILYVKVSDKLKDAPDDILEAMAYVLLSKIKGNRISPRYKRIYNDYIHSIIINDTSNLARGVHKPNGNYFDLENIFDKVNEKYLSNEIPKPSLRWSNRRAYRIFGRYDRSKNEIVISRLLDEHRTPFYVIEYIMYHEMLHIKYGFTYKKGRRRIHTSPFKKEEEKFPYYKESIEYLKKISGRERKFLS</sequence>
<gene>
    <name evidence="2" type="ORF">AMQ74_00691</name>
</gene>
<dbReference type="GO" id="GO:0006950">
    <property type="term" value="P:response to stress"/>
    <property type="evidence" value="ECO:0007669"/>
    <property type="project" value="UniProtKB-ARBA"/>
</dbReference>
<protein>
    <submittedName>
        <fullName evidence="2">SprT-like family protein</fullName>
    </submittedName>
</protein>
<evidence type="ECO:0000259" key="1">
    <source>
        <dbReference type="Pfam" id="PF10263"/>
    </source>
</evidence>
<feature type="domain" description="SprT-like" evidence="1">
    <location>
        <begin position="128"/>
        <end position="217"/>
    </location>
</feature>